<dbReference type="InterPro" id="IPR045864">
    <property type="entry name" value="aa-tRNA-synth_II/BPL/LPL"/>
</dbReference>
<keyword evidence="4" id="KW-1185">Reference proteome</keyword>
<organism evidence="3 4">
    <name type="scientific">Candidatus Deianiraea vastatrix</name>
    <dbReference type="NCBI Taxonomy" id="2163644"/>
    <lineage>
        <taxon>Bacteria</taxon>
        <taxon>Pseudomonadati</taxon>
        <taxon>Pseudomonadota</taxon>
        <taxon>Alphaproteobacteria</taxon>
        <taxon>Rickettsiales</taxon>
        <taxon>Candidatus Deianiraeaceae</taxon>
        <taxon>Candidatus Deianiraea</taxon>
    </lineage>
</organism>
<dbReference type="CDD" id="cd16442">
    <property type="entry name" value="BPL"/>
    <property type="match status" value="1"/>
</dbReference>
<dbReference type="GO" id="GO:0004077">
    <property type="term" value="F:biotin--[biotin carboxyl-carrier protein] ligase activity"/>
    <property type="evidence" value="ECO:0007669"/>
    <property type="project" value="InterPro"/>
</dbReference>
<gene>
    <name evidence="3" type="ORF">Deia_00548</name>
</gene>
<dbReference type="PANTHER" id="PTHR12835">
    <property type="entry name" value="BIOTIN PROTEIN LIGASE"/>
    <property type="match status" value="1"/>
</dbReference>
<reference evidence="3 4" key="1">
    <citation type="journal article" date="2019" name="ISME J.">
        <title>Deianiraea, an extracellular bacterium associated with the ciliate Paramecium, suggests an alternative scenario for the evolution of Rickettsiales.</title>
        <authorList>
            <person name="Castelli M."/>
            <person name="Sabaneyeva E."/>
            <person name="Lanzoni O."/>
            <person name="Lebedeva N."/>
            <person name="Floriano A.M."/>
            <person name="Gaiarsa S."/>
            <person name="Benken K."/>
            <person name="Modeo L."/>
            <person name="Bandi C."/>
            <person name="Potekhin A."/>
            <person name="Sassera D."/>
            <person name="Petroni G."/>
        </authorList>
    </citation>
    <scope>NUCLEOTIDE SEQUENCE [LARGE SCALE GENOMIC DNA]</scope>
    <source>
        <strain evidence="3">CyL4-1</strain>
    </source>
</reference>
<dbReference type="EMBL" id="CP029077">
    <property type="protein sequence ID" value="QED23343.1"/>
    <property type="molecule type" value="Genomic_DNA"/>
</dbReference>
<dbReference type="SUPFAM" id="SSF55681">
    <property type="entry name" value="Class II aaRS and biotin synthetases"/>
    <property type="match status" value="1"/>
</dbReference>
<dbReference type="NCBIfam" id="TIGR00121">
    <property type="entry name" value="birA_ligase"/>
    <property type="match status" value="1"/>
</dbReference>
<accession>A0A5B8XDK0</accession>
<dbReference type="RefSeq" id="WP_146820622.1">
    <property type="nucleotide sequence ID" value="NZ_CP029077.1"/>
</dbReference>
<dbReference type="InterPro" id="IPR004143">
    <property type="entry name" value="BPL_LPL_catalytic"/>
</dbReference>
<name>A0A5B8XDK0_9RICK</name>
<feature type="domain" description="BPL/LPL catalytic" evidence="2">
    <location>
        <begin position="1"/>
        <end position="170"/>
    </location>
</feature>
<dbReference type="GO" id="GO:0005737">
    <property type="term" value="C:cytoplasm"/>
    <property type="evidence" value="ECO:0007669"/>
    <property type="project" value="TreeGrafter"/>
</dbReference>
<proteinExistence type="predicted"/>
<dbReference type="PROSITE" id="PS51733">
    <property type="entry name" value="BPL_LPL_CATALYTIC"/>
    <property type="match status" value="1"/>
</dbReference>
<dbReference type="InterPro" id="IPR004408">
    <property type="entry name" value="Biotin_CoA_COase_ligase"/>
</dbReference>
<evidence type="ECO:0000313" key="3">
    <source>
        <dbReference type="EMBL" id="QED23343.1"/>
    </source>
</evidence>
<dbReference type="Proteomes" id="UP000321934">
    <property type="component" value="Chromosome"/>
</dbReference>
<dbReference type="Pfam" id="PF03099">
    <property type="entry name" value="BPL_LplA_LipB"/>
    <property type="match status" value="1"/>
</dbReference>
<evidence type="ECO:0000256" key="1">
    <source>
        <dbReference type="ARBA" id="ARBA00022598"/>
    </source>
</evidence>
<dbReference type="Gene3D" id="3.30.930.10">
    <property type="entry name" value="Bira Bifunctional Protein, Domain 2"/>
    <property type="match status" value="1"/>
</dbReference>
<evidence type="ECO:0000259" key="2">
    <source>
        <dbReference type="PROSITE" id="PS51733"/>
    </source>
</evidence>
<dbReference type="OrthoDB" id="9807064at2"/>
<keyword evidence="1 3" id="KW-0436">Ligase</keyword>
<dbReference type="PANTHER" id="PTHR12835:SF5">
    <property type="entry name" value="BIOTIN--PROTEIN LIGASE"/>
    <property type="match status" value="1"/>
</dbReference>
<protein>
    <submittedName>
        <fullName evidence="3">Bifunctional ligase/repressor BirA</fullName>
    </submittedName>
</protein>
<dbReference type="AlphaFoldDB" id="A0A5B8XDK0"/>
<sequence length="230" mass="26153">MDIIFHDEINSTQTLAKQMLQDGKISKNTLIYTQNQTSGFGRKNNAWHHSKGNLAMSFIVKIDELPYPYSIICGYIVANVLEKYNIDVKIKWPNDLMLNDGKLGGIITTIENYGNNKYCIFGIGINLVANPDISEYKTVNIKNICKKEINFQDLAKEISENIYNAINLNQLNNIIQNINNIAYKIGEKCEYMNNIYTFLKIATNGNAILIDKLDKEVIVAETQNSINFNI</sequence>
<evidence type="ECO:0000313" key="4">
    <source>
        <dbReference type="Proteomes" id="UP000321934"/>
    </source>
</evidence>